<name>A0A820J088_9BILA</name>
<dbReference type="Proteomes" id="UP000663866">
    <property type="component" value="Unassembled WGS sequence"/>
</dbReference>
<sequence>SQIERRDQSSNAVNTTNSNVQIGSQRQRQPTRNFPFLTPNNNNNAPTPIARR</sequence>
<protein>
    <submittedName>
        <fullName evidence="2">Uncharacterized protein</fullName>
    </submittedName>
</protein>
<evidence type="ECO:0000313" key="2">
    <source>
        <dbReference type="EMBL" id="CAF4317689.1"/>
    </source>
</evidence>
<proteinExistence type="predicted"/>
<feature type="non-terminal residue" evidence="2">
    <location>
        <position position="1"/>
    </location>
</feature>
<keyword evidence="3" id="KW-1185">Reference proteome</keyword>
<reference evidence="2" key="1">
    <citation type="submission" date="2021-02" db="EMBL/GenBank/DDBJ databases">
        <authorList>
            <person name="Nowell W R."/>
        </authorList>
    </citation>
    <scope>NUCLEOTIDE SEQUENCE</scope>
</reference>
<comment type="caution">
    <text evidence="2">The sequence shown here is derived from an EMBL/GenBank/DDBJ whole genome shotgun (WGS) entry which is preliminary data.</text>
</comment>
<organism evidence="2 3">
    <name type="scientific">Rotaria magnacalcarata</name>
    <dbReference type="NCBI Taxonomy" id="392030"/>
    <lineage>
        <taxon>Eukaryota</taxon>
        <taxon>Metazoa</taxon>
        <taxon>Spiralia</taxon>
        <taxon>Gnathifera</taxon>
        <taxon>Rotifera</taxon>
        <taxon>Eurotatoria</taxon>
        <taxon>Bdelloidea</taxon>
        <taxon>Philodinida</taxon>
        <taxon>Philodinidae</taxon>
        <taxon>Rotaria</taxon>
    </lineage>
</organism>
<feature type="compositionally biased region" description="Low complexity" evidence="1">
    <location>
        <begin position="9"/>
        <end position="20"/>
    </location>
</feature>
<feature type="region of interest" description="Disordered" evidence="1">
    <location>
        <begin position="1"/>
        <end position="52"/>
    </location>
</feature>
<dbReference type="EMBL" id="CAJOBG010019044">
    <property type="protein sequence ID" value="CAF4317689.1"/>
    <property type="molecule type" value="Genomic_DNA"/>
</dbReference>
<evidence type="ECO:0000256" key="1">
    <source>
        <dbReference type="SAM" id="MobiDB-lite"/>
    </source>
</evidence>
<evidence type="ECO:0000313" key="3">
    <source>
        <dbReference type="Proteomes" id="UP000663866"/>
    </source>
</evidence>
<dbReference type="AlphaFoldDB" id="A0A820J088"/>
<accession>A0A820J088</accession>
<gene>
    <name evidence="2" type="ORF">OVN521_LOCUS31870</name>
</gene>
<feature type="compositionally biased region" description="Low complexity" evidence="1">
    <location>
        <begin position="30"/>
        <end position="52"/>
    </location>
</feature>